<proteinExistence type="predicted"/>
<keyword evidence="2" id="KW-1185">Reference proteome</keyword>
<sequence length="624" mass="68375">MAHLDAGERAAHLAGLAPGADIDHRGTLLTQGLLDEVLTRLREPATGRALLGQVKFDGARFSGDVTFEQIEFSGVCSFGTAVFDGSAYFRDTHFGQDLRFGNTEVTDELWFEFTAIDADAWFYGARIGGVLRFCVDRVGGSAMFKGVTTGEAHFTGVRFLGVARFDGFTVNGRAYFDGAFFEDGADFEKAVIAGPVCFDGAHFHRSRACFDGAELGEEVLFSEAHFQTGATFTGAKVGGDMSFCQARLEGDMSFRRAVFRSTAVIGPLVCPGLVDLSDALFESAVTLEVAAGDLRCRRTRWASTAALRLRHADVDISDAVLEFPVTVAGRSSPFVSPVDEQIDEPGLTDARVRVMSVSGVDAAHLVLADIDLTDCRFVETVHLDQLRLEGRCVLPLPPEGMSWRGWFPVRWTRRRTLAEEHHWRATRYGTVGWTPAPEGVETHEPAVLAPVYRQLRKALEDGRNEPGAADFYYGEMEMRRHDLEAPRGERMILGLYWAVSGYGLRAVRALAWLGLAMTATVLAMMLWGLPQDDPDLVSKGRIDGRSVTLTTKKPGPANPEGPYRRRLSTARFEKSMRVVANSVIFRASGQDLTVAGTYVEMTARLVEPALLGLAALAVRSRVKR</sequence>
<protein>
    <submittedName>
        <fullName evidence="1">Pentapeptide repeat-containing protein</fullName>
    </submittedName>
</protein>
<reference evidence="1 2" key="1">
    <citation type="submission" date="2019-06" db="EMBL/GenBank/DDBJ databases">
        <title>Comparative genomics and metabolomics analyses of clavulanic acid producing Streptomyces species provides insight into specialized metabolism and evolution of beta-lactam biosynthetic gene clusters.</title>
        <authorList>
            <person name="Moore M.A."/>
            <person name="Cruz-Morales P."/>
            <person name="Barona Gomez F."/>
            <person name="Kapil T."/>
        </authorList>
    </citation>
    <scope>NUCLEOTIDE SEQUENCE [LARGE SCALE GENOMIC DNA]</scope>
    <source>
        <strain evidence="1 2">T-272</strain>
    </source>
</reference>
<comment type="caution">
    <text evidence="1">The sequence shown here is derived from an EMBL/GenBank/DDBJ whole genome shotgun (WGS) entry which is preliminary data.</text>
</comment>
<name>A0ABW9NY11_9ACTN</name>
<evidence type="ECO:0000313" key="2">
    <source>
        <dbReference type="Proteomes" id="UP000460558"/>
    </source>
</evidence>
<evidence type="ECO:0000313" key="1">
    <source>
        <dbReference type="EMBL" id="MQS37734.1"/>
    </source>
</evidence>
<gene>
    <name evidence="1" type="ORF">FFZ77_19505</name>
</gene>
<dbReference type="Pfam" id="PF13576">
    <property type="entry name" value="Pentapeptide_3"/>
    <property type="match status" value="1"/>
</dbReference>
<accession>A0ABW9NY11</accession>
<organism evidence="1 2">
    <name type="scientific">Streptomyces katsurahamanus</name>
    <dbReference type="NCBI Taxonomy" id="2577098"/>
    <lineage>
        <taxon>Bacteria</taxon>
        <taxon>Bacillati</taxon>
        <taxon>Actinomycetota</taxon>
        <taxon>Actinomycetes</taxon>
        <taxon>Kitasatosporales</taxon>
        <taxon>Streptomycetaceae</taxon>
        <taxon>Streptomyces</taxon>
    </lineage>
</organism>
<dbReference type="Gene3D" id="2.160.20.80">
    <property type="entry name" value="E3 ubiquitin-protein ligase SopA"/>
    <property type="match status" value="1"/>
</dbReference>
<dbReference type="EMBL" id="VDEQ01000210">
    <property type="protein sequence ID" value="MQS37734.1"/>
    <property type="molecule type" value="Genomic_DNA"/>
</dbReference>
<dbReference type="Proteomes" id="UP000460558">
    <property type="component" value="Unassembled WGS sequence"/>
</dbReference>
<dbReference type="InterPro" id="IPR001646">
    <property type="entry name" value="5peptide_repeat"/>
</dbReference>